<proteinExistence type="predicted"/>
<accession>A0A165QQY5</accession>
<keyword evidence="2" id="KW-1185">Reference proteome</keyword>
<dbReference type="AlphaFoldDB" id="A0A165QQY5"/>
<sequence>MIINSGQHIASSKFIADCHFLSGLVLKAQSYYVQATLKTQEALQHYQKAGNRLGAAQCLQSIGDILGMESNYSDAKDKLKDAMEQFQQIG</sequence>
<evidence type="ECO:0008006" key="3">
    <source>
        <dbReference type="Google" id="ProtNLM"/>
    </source>
</evidence>
<dbReference type="InParanoid" id="A0A165QQY5"/>
<protein>
    <recommendedName>
        <fullName evidence="3">TPR-like protein</fullName>
    </recommendedName>
</protein>
<dbReference type="STRING" id="1314782.A0A165QQY5"/>
<gene>
    <name evidence="1" type="ORF">NEOLEDRAFT_1070909</name>
</gene>
<dbReference type="SUPFAM" id="SSF48452">
    <property type="entry name" value="TPR-like"/>
    <property type="match status" value="1"/>
</dbReference>
<dbReference type="OrthoDB" id="431454at2759"/>
<name>A0A165QQY5_9AGAM</name>
<organism evidence="1 2">
    <name type="scientific">Neolentinus lepideus HHB14362 ss-1</name>
    <dbReference type="NCBI Taxonomy" id="1314782"/>
    <lineage>
        <taxon>Eukaryota</taxon>
        <taxon>Fungi</taxon>
        <taxon>Dikarya</taxon>
        <taxon>Basidiomycota</taxon>
        <taxon>Agaricomycotina</taxon>
        <taxon>Agaricomycetes</taxon>
        <taxon>Gloeophyllales</taxon>
        <taxon>Gloeophyllaceae</taxon>
        <taxon>Neolentinus</taxon>
    </lineage>
</organism>
<dbReference type="EMBL" id="KV425592">
    <property type="protein sequence ID" value="KZT22754.1"/>
    <property type="molecule type" value="Genomic_DNA"/>
</dbReference>
<feature type="non-terminal residue" evidence="1">
    <location>
        <position position="90"/>
    </location>
</feature>
<reference evidence="1 2" key="1">
    <citation type="journal article" date="2016" name="Mol. Biol. Evol.">
        <title>Comparative Genomics of Early-Diverging Mushroom-Forming Fungi Provides Insights into the Origins of Lignocellulose Decay Capabilities.</title>
        <authorList>
            <person name="Nagy L.G."/>
            <person name="Riley R."/>
            <person name="Tritt A."/>
            <person name="Adam C."/>
            <person name="Daum C."/>
            <person name="Floudas D."/>
            <person name="Sun H."/>
            <person name="Yadav J.S."/>
            <person name="Pangilinan J."/>
            <person name="Larsson K.H."/>
            <person name="Matsuura K."/>
            <person name="Barry K."/>
            <person name="Labutti K."/>
            <person name="Kuo R."/>
            <person name="Ohm R.A."/>
            <person name="Bhattacharya S.S."/>
            <person name="Shirouzu T."/>
            <person name="Yoshinaga Y."/>
            <person name="Martin F.M."/>
            <person name="Grigoriev I.V."/>
            <person name="Hibbett D.S."/>
        </authorList>
    </citation>
    <scope>NUCLEOTIDE SEQUENCE [LARGE SCALE GENOMIC DNA]</scope>
    <source>
        <strain evidence="1 2">HHB14362 ss-1</strain>
    </source>
</reference>
<dbReference type="Proteomes" id="UP000076761">
    <property type="component" value="Unassembled WGS sequence"/>
</dbReference>
<dbReference type="Gene3D" id="1.25.40.10">
    <property type="entry name" value="Tetratricopeptide repeat domain"/>
    <property type="match status" value="1"/>
</dbReference>
<evidence type="ECO:0000313" key="1">
    <source>
        <dbReference type="EMBL" id="KZT22754.1"/>
    </source>
</evidence>
<evidence type="ECO:0000313" key="2">
    <source>
        <dbReference type="Proteomes" id="UP000076761"/>
    </source>
</evidence>
<dbReference type="InterPro" id="IPR011990">
    <property type="entry name" value="TPR-like_helical_dom_sf"/>
</dbReference>